<evidence type="ECO:0000259" key="5">
    <source>
        <dbReference type="PROSITE" id="PS50089"/>
    </source>
</evidence>
<dbReference type="PANTHER" id="PTHR22791">
    <property type="entry name" value="RING-TYPE DOMAIN-CONTAINING PROTEIN"/>
    <property type="match status" value="1"/>
</dbReference>
<keyword evidence="3" id="KW-0862">Zinc</keyword>
<dbReference type="AlphaFoldDB" id="A0A6A5FV06"/>
<reference evidence="6 7" key="1">
    <citation type="submission" date="2019-12" db="EMBL/GenBank/DDBJ databases">
        <title>Chromosome-level assembly of the Caenorhabditis remanei genome.</title>
        <authorList>
            <person name="Teterina A.A."/>
            <person name="Willis J.H."/>
            <person name="Phillips P.C."/>
        </authorList>
    </citation>
    <scope>NUCLEOTIDE SEQUENCE [LARGE SCALE GENOMIC DNA]</scope>
    <source>
        <strain evidence="6 7">PX506</strain>
        <tissue evidence="6">Whole organism</tissue>
    </source>
</reference>
<evidence type="ECO:0000256" key="2">
    <source>
        <dbReference type="ARBA" id="ARBA00022771"/>
    </source>
</evidence>
<evidence type="ECO:0000256" key="3">
    <source>
        <dbReference type="ARBA" id="ARBA00022833"/>
    </source>
</evidence>
<evidence type="ECO:0000313" key="7">
    <source>
        <dbReference type="Proteomes" id="UP000483820"/>
    </source>
</evidence>
<proteinExistence type="predicted"/>
<dbReference type="Proteomes" id="UP000483820">
    <property type="component" value="Chromosome X"/>
</dbReference>
<keyword evidence="2 4" id="KW-0863">Zinc-finger</keyword>
<dbReference type="SUPFAM" id="SSF57850">
    <property type="entry name" value="RING/U-box"/>
    <property type="match status" value="1"/>
</dbReference>
<organism evidence="6 7">
    <name type="scientific">Caenorhabditis remanei</name>
    <name type="common">Caenorhabditis vulgaris</name>
    <dbReference type="NCBI Taxonomy" id="31234"/>
    <lineage>
        <taxon>Eukaryota</taxon>
        <taxon>Metazoa</taxon>
        <taxon>Ecdysozoa</taxon>
        <taxon>Nematoda</taxon>
        <taxon>Chromadorea</taxon>
        <taxon>Rhabditida</taxon>
        <taxon>Rhabditina</taxon>
        <taxon>Rhabditomorpha</taxon>
        <taxon>Rhabditoidea</taxon>
        <taxon>Rhabditidae</taxon>
        <taxon>Peloderinae</taxon>
        <taxon>Caenorhabditis</taxon>
    </lineage>
</organism>
<dbReference type="CTD" id="78777576"/>
<dbReference type="InterPro" id="IPR051435">
    <property type="entry name" value="RING_finger_E3_ubiq-ligases"/>
</dbReference>
<dbReference type="GO" id="GO:0061630">
    <property type="term" value="F:ubiquitin protein ligase activity"/>
    <property type="evidence" value="ECO:0007669"/>
    <property type="project" value="TreeGrafter"/>
</dbReference>
<name>A0A6A5FV06_CAERE</name>
<dbReference type="PANTHER" id="PTHR22791:SF34">
    <property type="entry name" value="RING-TYPE DOMAIN-CONTAINING PROTEIN"/>
    <property type="match status" value="1"/>
</dbReference>
<dbReference type="RefSeq" id="XP_053578654.1">
    <property type="nucleotide sequence ID" value="XM_053735088.1"/>
</dbReference>
<gene>
    <name evidence="6" type="ORF">GCK72_022828</name>
</gene>
<dbReference type="KEGG" id="crq:GCK72_022828"/>
<dbReference type="SMART" id="SM00184">
    <property type="entry name" value="RING"/>
    <property type="match status" value="1"/>
</dbReference>
<comment type="caution">
    <text evidence="6">The sequence shown here is derived from an EMBL/GenBank/DDBJ whole genome shotgun (WGS) entry which is preliminary data.</text>
</comment>
<keyword evidence="1" id="KW-0479">Metal-binding</keyword>
<dbReference type="InterPro" id="IPR013083">
    <property type="entry name" value="Znf_RING/FYVE/PHD"/>
</dbReference>
<dbReference type="PROSITE" id="PS50089">
    <property type="entry name" value="ZF_RING_2"/>
    <property type="match status" value="1"/>
</dbReference>
<dbReference type="Gene3D" id="3.30.40.10">
    <property type="entry name" value="Zinc/RING finger domain, C3HC4 (zinc finger)"/>
    <property type="match status" value="1"/>
</dbReference>
<dbReference type="PROSITE" id="PS00518">
    <property type="entry name" value="ZF_RING_1"/>
    <property type="match status" value="1"/>
</dbReference>
<accession>A0A6A5FV06</accession>
<dbReference type="GO" id="GO:0016567">
    <property type="term" value="P:protein ubiquitination"/>
    <property type="evidence" value="ECO:0007669"/>
    <property type="project" value="TreeGrafter"/>
</dbReference>
<dbReference type="InterPro" id="IPR001841">
    <property type="entry name" value="Znf_RING"/>
</dbReference>
<dbReference type="InterPro" id="IPR027370">
    <property type="entry name" value="Znf-RING_euk"/>
</dbReference>
<sequence>MVFFQVVHVLCDCVPSQKAQAAHNKTMALERRVEFLLQEWNGLEMERDRLQGEMGRRNAEIGWFRADRDAREETRCCVLCIWMYDMQAVLPKTFSCGHTFCQECIDRISVRLQWGSWLRCSTCRRRINIPAGGFPTTFAMVPAYIAPQPDHLQL</sequence>
<protein>
    <recommendedName>
        <fullName evidence="5">RING-type domain-containing protein</fullName>
    </recommendedName>
</protein>
<evidence type="ECO:0000256" key="1">
    <source>
        <dbReference type="ARBA" id="ARBA00022723"/>
    </source>
</evidence>
<evidence type="ECO:0000256" key="4">
    <source>
        <dbReference type="PROSITE-ProRule" id="PRU00175"/>
    </source>
</evidence>
<feature type="domain" description="RING-type" evidence="5">
    <location>
        <begin position="77"/>
        <end position="124"/>
    </location>
</feature>
<dbReference type="GO" id="GO:0008270">
    <property type="term" value="F:zinc ion binding"/>
    <property type="evidence" value="ECO:0007669"/>
    <property type="project" value="UniProtKB-KW"/>
</dbReference>
<dbReference type="InterPro" id="IPR017907">
    <property type="entry name" value="Znf_RING_CS"/>
</dbReference>
<evidence type="ECO:0000313" key="6">
    <source>
        <dbReference type="EMBL" id="KAF1746374.1"/>
    </source>
</evidence>
<dbReference type="Pfam" id="PF13445">
    <property type="entry name" value="zf-RING_UBOX"/>
    <property type="match status" value="1"/>
</dbReference>
<dbReference type="GeneID" id="78777576"/>
<dbReference type="EMBL" id="WUAV01000006">
    <property type="protein sequence ID" value="KAF1746374.1"/>
    <property type="molecule type" value="Genomic_DNA"/>
</dbReference>